<keyword evidence="7" id="KW-1185">Reference proteome</keyword>
<dbReference type="Pfam" id="PF25973">
    <property type="entry name" value="BSH_CzcB"/>
    <property type="match status" value="1"/>
</dbReference>
<protein>
    <submittedName>
        <fullName evidence="6">Efflux transporter periplasmic adaptor subunit</fullName>
    </submittedName>
</protein>
<proteinExistence type="inferred from homology"/>
<feature type="compositionally biased region" description="Basic and acidic residues" evidence="3">
    <location>
        <begin position="351"/>
        <end position="371"/>
    </location>
</feature>
<dbReference type="AlphaFoldDB" id="A0A2N3HTD5"/>
<dbReference type="RefSeq" id="WP_101262572.1">
    <property type="nucleotide sequence ID" value="NZ_MVDD01000015.1"/>
</dbReference>
<feature type="domain" description="CusB-like beta-barrel" evidence="4">
    <location>
        <begin position="234"/>
        <end position="303"/>
    </location>
</feature>
<dbReference type="Gene3D" id="1.10.287.470">
    <property type="entry name" value="Helix hairpin bin"/>
    <property type="match status" value="1"/>
</dbReference>
<dbReference type="PANTHER" id="PTHR30097:SF4">
    <property type="entry name" value="SLR6042 PROTEIN"/>
    <property type="match status" value="1"/>
</dbReference>
<dbReference type="Pfam" id="PF25954">
    <property type="entry name" value="Beta-barrel_RND_2"/>
    <property type="match status" value="1"/>
</dbReference>
<comment type="caution">
    <text evidence="6">The sequence shown here is derived from an EMBL/GenBank/DDBJ whole genome shotgun (WGS) entry which is preliminary data.</text>
</comment>
<evidence type="ECO:0000256" key="2">
    <source>
        <dbReference type="ARBA" id="ARBA00022448"/>
    </source>
</evidence>
<evidence type="ECO:0000259" key="4">
    <source>
        <dbReference type="Pfam" id="PF25954"/>
    </source>
</evidence>
<evidence type="ECO:0000313" key="7">
    <source>
        <dbReference type="Proteomes" id="UP000233535"/>
    </source>
</evidence>
<dbReference type="OrthoDB" id="9814657at2"/>
<evidence type="ECO:0000313" key="6">
    <source>
        <dbReference type="EMBL" id="PKQ61307.1"/>
    </source>
</evidence>
<dbReference type="Gene3D" id="2.40.30.170">
    <property type="match status" value="1"/>
</dbReference>
<dbReference type="GO" id="GO:0016020">
    <property type="term" value="C:membrane"/>
    <property type="evidence" value="ECO:0007669"/>
    <property type="project" value="InterPro"/>
</dbReference>
<dbReference type="EMBL" id="MVDD01000015">
    <property type="protein sequence ID" value="PKQ61307.1"/>
    <property type="molecule type" value="Genomic_DNA"/>
</dbReference>
<dbReference type="GO" id="GO:0022857">
    <property type="term" value="F:transmembrane transporter activity"/>
    <property type="evidence" value="ECO:0007669"/>
    <property type="project" value="InterPro"/>
</dbReference>
<dbReference type="InterPro" id="IPR006143">
    <property type="entry name" value="RND_pump_MFP"/>
</dbReference>
<dbReference type="GO" id="GO:0030313">
    <property type="term" value="C:cell envelope"/>
    <property type="evidence" value="ECO:0007669"/>
    <property type="project" value="TreeGrafter"/>
</dbReference>
<dbReference type="GO" id="GO:0060003">
    <property type="term" value="P:copper ion export"/>
    <property type="evidence" value="ECO:0007669"/>
    <property type="project" value="TreeGrafter"/>
</dbReference>
<dbReference type="Gene3D" id="2.40.50.100">
    <property type="match status" value="1"/>
</dbReference>
<evidence type="ECO:0000259" key="5">
    <source>
        <dbReference type="Pfam" id="PF25973"/>
    </source>
</evidence>
<dbReference type="PANTHER" id="PTHR30097">
    <property type="entry name" value="CATION EFFLUX SYSTEM PROTEIN CUSB"/>
    <property type="match status" value="1"/>
</dbReference>
<gene>
    <name evidence="6" type="ORF">BZG02_16055</name>
</gene>
<feature type="region of interest" description="Disordered" evidence="3">
    <location>
        <begin position="335"/>
        <end position="378"/>
    </location>
</feature>
<dbReference type="InterPro" id="IPR058647">
    <property type="entry name" value="BSH_CzcB-like"/>
</dbReference>
<evidence type="ECO:0000256" key="3">
    <source>
        <dbReference type="SAM" id="MobiDB-lite"/>
    </source>
</evidence>
<dbReference type="PROSITE" id="PS51257">
    <property type="entry name" value="PROKAR_LIPOPROTEIN"/>
    <property type="match status" value="1"/>
</dbReference>
<evidence type="ECO:0000256" key="1">
    <source>
        <dbReference type="ARBA" id="ARBA00009477"/>
    </source>
</evidence>
<name>A0A2N3HTD5_9BACT</name>
<dbReference type="InterPro" id="IPR058792">
    <property type="entry name" value="Beta-barrel_RND_2"/>
</dbReference>
<keyword evidence="2" id="KW-0813">Transport</keyword>
<dbReference type="Proteomes" id="UP000233535">
    <property type="component" value="Unassembled WGS sequence"/>
</dbReference>
<reference evidence="6 7" key="1">
    <citation type="journal article" date="2017" name="Front. Microbiol.">
        <title>Labilibaculum manganireducens gen. nov., sp. nov. and Labilibaculum filiforme sp. nov., Novel Bacteroidetes Isolated from Subsurface Sediments of the Baltic Sea.</title>
        <authorList>
            <person name="Vandieken V."/>
            <person name="Marshall I.P."/>
            <person name="Niemann H."/>
            <person name="Engelen B."/>
            <person name="Cypionka H."/>
        </authorList>
    </citation>
    <scope>NUCLEOTIDE SEQUENCE [LARGE SCALE GENOMIC DNA]</scope>
    <source>
        <strain evidence="6 7">59.16B</strain>
    </source>
</reference>
<dbReference type="SUPFAM" id="SSF111369">
    <property type="entry name" value="HlyD-like secretion proteins"/>
    <property type="match status" value="1"/>
</dbReference>
<accession>A0A2N3HTD5</accession>
<dbReference type="GO" id="GO:0015679">
    <property type="term" value="P:plasma membrane copper ion transport"/>
    <property type="evidence" value="ECO:0007669"/>
    <property type="project" value="TreeGrafter"/>
</dbReference>
<organism evidence="6 7">
    <name type="scientific">Labilibaculum filiforme</name>
    <dbReference type="NCBI Taxonomy" id="1940526"/>
    <lineage>
        <taxon>Bacteria</taxon>
        <taxon>Pseudomonadati</taxon>
        <taxon>Bacteroidota</taxon>
        <taxon>Bacteroidia</taxon>
        <taxon>Marinilabiliales</taxon>
        <taxon>Marinifilaceae</taxon>
        <taxon>Labilibaculum</taxon>
    </lineage>
</organism>
<sequence length="431" mass="48585">MKTKIFLAFIMVATMLSCNSEKKDSHEGEEQEEHGVEGAVVLNARQREALNLKLGSFQMRNLTTLVKSNGQLEVPPSGSAEVTAIIGGNVKTINVFHGDRVKKGQLLAVLEHPDYISLQEGFAEISSKLEFIEKEYARQKELFENNVGAGRDYQQTKSEYNTIKAKYEGLKSRLQLLNLSPDKVKEGEISNTISIKSPINGFINDINIKVGTYVDAKDILLEITDNSAIHADFMIYEKDVHLIKEGQKIHFTVSNRHEEELTATIFAIGKEFETDSRAVHIHAKINEKITGLISGMYISGHIHTDENYTRSLPNDAIVTEGTKSFIFVLDNESMAEHDHDGHDDGDESHEEVENHDNDNDEGHNHDEHANELNEENDEMTFRMVEVMTGLKDEGYTEIKLIDPLPENTQIVMNAAYYLLSDMGKEETEHDH</sequence>
<feature type="domain" description="CzcB-like barrel-sandwich hybrid" evidence="5">
    <location>
        <begin position="80"/>
        <end position="225"/>
    </location>
</feature>
<dbReference type="NCBIfam" id="TIGR01730">
    <property type="entry name" value="RND_mfp"/>
    <property type="match status" value="1"/>
</dbReference>
<comment type="similarity">
    <text evidence="1">Belongs to the membrane fusion protein (MFP) (TC 8.A.1) family.</text>
</comment>
<dbReference type="InterPro" id="IPR051909">
    <property type="entry name" value="MFP_Cation_Efflux"/>
</dbReference>